<evidence type="ECO:0000313" key="2">
    <source>
        <dbReference type="EMBL" id="PRY68667.1"/>
    </source>
</evidence>
<dbReference type="Proteomes" id="UP000239896">
    <property type="component" value="Unassembled WGS sequence"/>
</dbReference>
<keyword evidence="3" id="KW-1185">Reference proteome</keyword>
<feature type="compositionally biased region" description="Basic and acidic residues" evidence="1">
    <location>
        <begin position="151"/>
        <end position="184"/>
    </location>
</feature>
<evidence type="ECO:0000256" key="1">
    <source>
        <dbReference type="SAM" id="MobiDB-lite"/>
    </source>
</evidence>
<name>A0A2T0VEP4_9GAMM</name>
<gene>
    <name evidence="2" type="ORF">BCL64_11615</name>
</gene>
<evidence type="ECO:0000313" key="3">
    <source>
        <dbReference type="Proteomes" id="UP000239896"/>
    </source>
</evidence>
<dbReference type="EMBL" id="PVTM01000016">
    <property type="protein sequence ID" value="PRY68667.1"/>
    <property type="molecule type" value="Genomic_DNA"/>
</dbReference>
<proteinExistence type="predicted"/>
<dbReference type="AlphaFoldDB" id="A0A2T0VEP4"/>
<comment type="caution">
    <text evidence="2">The sequence shown here is derived from an EMBL/GenBank/DDBJ whole genome shotgun (WGS) entry which is preliminary data.</text>
</comment>
<reference evidence="2 3" key="1">
    <citation type="submission" date="2018-03" db="EMBL/GenBank/DDBJ databases">
        <title>Comparative analysis of microorganisms from saline springs in Andes Mountain Range, Colombia.</title>
        <authorList>
            <person name="Rubin E."/>
        </authorList>
    </citation>
    <scope>NUCLEOTIDE SEQUENCE [LARGE SCALE GENOMIC DNA]</scope>
    <source>
        <strain evidence="2 3">USBA 854</strain>
    </source>
</reference>
<feature type="region of interest" description="Disordered" evidence="1">
    <location>
        <begin position="133"/>
        <end position="184"/>
    </location>
</feature>
<protein>
    <submittedName>
        <fullName evidence="2">Uncharacterized protein</fullName>
    </submittedName>
</protein>
<dbReference type="RefSeq" id="WP_106232135.1">
    <property type="nucleotide sequence ID" value="NZ_PVTM01000016.1"/>
</dbReference>
<organism evidence="2 3">
    <name type="scientific">Halomonas ventosae</name>
    <dbReference type="NCBI Taxonomy" id="229007"/>
    <lineage>
        <taxon>Bacteria</taxon>
        <taxon>Pseudomonadati</taxon>
        <taxon>Pseudomonadota</taxon>
        <taxon>Gammaproteobacteria</taxon>
        <taxon>Oceanospirillales</taxon>
        <taxon>Halomonadaceae</taxon>
        <taxon>Halomonas</taxon>
    </lineage>
</organism>
<accession>A0A2T0VEP4</accession>
<sequence length="184" mass="20487">MLKTLFGRSPVQAWVIKQVDDGLIHLCGQGILESRDKRKAVLAALAQGRYRGAVRLAGGGLVLNARLFAALVPLDDLTLTDDGQAHWQGRLWRVSQVPQRCWGFDGRLVAQQGVNVGGLGLVSAEDVSGIRRRVDRDTPQPPGEVTFRAVNELEDHPLIAEPRDAPRPVRPAPRREWRHHDERH</sequence>